<accession>A0A2G3AKK2</accession>
<keyword evidence="3" id="KW-0378">Hydrolase</keyword>
<dbReference type="PANTHER" id="PTHR31470:SF46">
    <property type="entry name" value="ULP1 PROTEASE FAMILY, C-TERMINAL CATALYTIC DOMAIN CONTAINING PROTEIN"/>
    <property type="match status" value="1"/>
</dbReference>
<evidence type="ECO:0000256" key="1">
    <source>
        <dbReference type="ARBA" id="ARBA00005234"/>
    </source>
</evidence>
<dbReference type="Gramene" id="PHT94776">
    <property type="protein sequence ID" value="PHT94776"/>
    <property type="gene ID" value="T459_02658"/>
</dbReference>
<proteinExistence type="inferred from homology"/>
<evidence type="ECO:0000256" key="3">
    <source>
        <dbReference type="ARBA" id="ARBA00022801"/>
    </source>
</evidence>
<evidence type="ECO:0000313" key="6">
    <source>
        <dbReference type="Proteomes" id="UP000222542"/>
    </source>
</evidence>
<dbReference type="Gene3D" id="3.40.395.10">
    <property type="entry name" value="Adenoviral Proteinase, Chain A"/>
    <property type="match status" value="1"/>
</dbReference>
<dbReference type="PANTHER" id="PTHR31470">
    <property type="entry name" value="CYSTEINE PROTEINASES SUPERFAMILY PROTEIN-RELATED-RELATED"/>
    <property type="match status" value="1"/>
</dbReference>
<dbReference type="Pfam" id="PF02902">
    <property type="entry name" value="Peptidase_C48"/>
    <property type="match status" value="1"/>
</dbReference>
<keyword evidence="2" id="KW-0645">Protease</keyword>
<gene>
    <name evidence="5" type="ORF">T459_02658</name>
</gene>
<organism evidence="5 6">
    <name type="scientific">Capsicum annuum</name>
    <name type="common">Capsicum pepper</name>
    <dbReference type="NCBI Taxonomy" id="4072"/>
    <lineage>
        <taxon>Eukaryota</taxon>
        <taxon>Viridiplantae</taxon>
        <taxon>Streptophyta</taxon>
        <taxon>Embryophyta</taxon>
        <taxon>Tracheophyta</taxon>
        <taxon>Spermatophyta</taxon>
        <taxon>Magnoliopsida</taxon>
        <taxon>eudicotyledons</taxon>
        <taxon>Gunneridae</taxon>
        <taxon>Pentapetalae</taxon>
        <taxon>asterids</taxon>
        <taxon>lamiids</taxon>
        <taxon>Solanales</taxon>
        <taxon>Solanaceae</taxon>
        <taxon>Solanoideae</taxon>
        <taxon>Capsiceae</taxon>
        <taxon>Capsicum</taxon>
    </lineage>
</organism>
<dbReference type="GO" id="GO:0008234">
    <property type="term" value="F:cysteine-type peptidase activity"/>
    <property type="evidence" value="ECO:0007669"/>
    <property type="project" value="InterPro"/>
</dbReference>
<dbReference type="EMBL" id="AYRZ02000001">
    <property type="protein sequence ID" value="PHT94776.1"/>
    <property type="molecule type" value="Genomic_DNA"/>
</dbReference>
<evidence type="ECO:0000313" key="5">
    <source>
        <dbReference type="EMBL" id="PHT94776.1"/>
    </source>
</evidence>
<reference evidence="5 6" key="2">
    <citation type="journal article" date="2017" name="Genome Biol.">
        <title>New reference genome sequences of hot pepper reveal the massive evolution of plant disease-resistance genes by retroduplication.</title>
        <authorList>
            <person name="Kim S."/>
            <person name="Park J."/>
            <person name="Yeom S.I."/>
            <person name="Kim Y.M."/>
            <person name="Seo E."/>
            <person name="Kim K.T."/>
            <person name="Kim M.S."/>
            <person name="Lee J.M."/>
            <person name="Cheong K."/>
            <person name="Shin H.S."/>
            <person name="Kim S.B."/>
            <person name="Han K."/>
            <person name="Lee J."/>
            <person name="Park M."/>
            <person name="Lee H.A."/>
            <person name="Lee H.Y."/>
            <person name="Lee Y."/>
            <person name="Oh S."/>
            <person name="Lee J.H."/>
            <person name="Choi E."/>
            <person name="Choi E."/>
            <person name="Lee S.E."/>
            <person name="Jeon J."/>
            <person name="Kim H."/>
            <person name="Choi G."/>
            <person name="Song H."/>
            <person name="Lee J."/>
            <person name="Lee S.C."/>
            <person name="Kwon J.K."/>
            <person name="Lee H.Y."/>
            <person name="Koo N."/>
            <person name="Hong Y."/>
            <person name="Kim R.W."/>
            <person name="Kang W.H."/>
            <person name="Huh J.H."/>
            <person name="Kang B.C."/>
            <person name="Yang T.J."/>
            <person name="Lee Y.H."/>
            <person name="Bennetzen J.L."/>
            <person name="Choi D."/>
        </authorList>
    </citation>
    <scope>NUCLEOTIDE SEQUENCE [LARGE SCALE GENOMIC DNA]</scope>
    <source>
        <strain evidence="6">cv. CM334</strain>
    </source>
</reference>
<comment type="similarity">
    <text evidence="1">Belongs to the peptidase C48 family.</text>
</comment>
<dbReference type="InterPro" id="IPR003653">
    <property type="entry name" value="Peptidase_C48_C"/>
</dbReference>
<evidence type="ECO:0000256" key="2">
    <source>
        <dbReference type="ARBA" id="ARBA00022670"/>
    </source>
</evidence>
<dbReference type="InterPro" id="IPR038765">
    <property type="entry name" value="Papain-like_cys_pep_sf"/>
</dbReference>
<dbReference type="PROSITE" id="PS50600">
    <property type="entry name" value="ULP_PROTEASE"/>
    <property type="match status" value="1"/>
</dbReference>
<keyword evidence="6" id="KW-1185">Reference proteome</keyword>
<sequence length="109" mass="12505">MPMIGIVNSNRKFPKNEECLIKIIKGFSIPAGLPWHLADEVYILINYGDEFHWVLAVVLLKERRIQVYDSMSRQRCSGLSSEIQMLAKILPTYLDMSGFLDQKVCTVDN</sequence>
<protein>
    <recommendedName>
        <fullName evidence="4">Ubiquitin-like protease family profile domain-containing protein</fullName>
    </recommendedName>
</protein>
<dbReference type="Proteomes" id="UP000222542">
    <property type="component" value="Unassembled WGS sequence"/>
</dbReference>
<evidence type="ECO:0000259" key="4">
    <source>
        <dbReference type="PROSITE" id="PS50600"/>
    </source>
</evidence>
<dbReference type="GO" id="GO:0006508">
    <property type="term" value="P:proteolysis"/>
    <property type="evidence" value="ECO:0007669"/>
    <property type="project" value="UniProtKB-KW"/>
</dbReference>
<name>A0A2G3AKK2_CAPAN</name>
<dbReference type="AlphaFoldDB" id="A0A2G3AKK2"/>
<comment type="caution">
    <text evidence="5">The sequence shown here is derived from an EMBL/GenBank/DDBJ whole genome shotgun (WGS) entry which is preliminary data.</text>
</comment>
<dbReference type="SUPFAM" id="SSF54001">
    <property type="entry name" value="Cysteine proteinases"/>
    <property type="match status" value="1"/>
</dbReference>
<feature type="domain" description="Ubiquitin-like protease family profile" evidence="4">
    <location>
        <begin position="1"/>
        <end position="109"/>
    </location>
</feature>
<reference evidence="5 6" key="1">
    <citation type="journal article" date="2014" name="Nat. Genet.">
        <title>Genome sequence of the hot pepper provides insights into the evolution of pungency in Capsicum species.</title>
        <authorList>
            <person name="Kim S."/>
            <person name="Park M."/>
            <person name="Yeom S.I."/>
            <person name="Kim Y.M."/>
            <person name="Lee J.M."/>
            <person name="Lee H.A."/>
            <person name="Seo E."/>
            <person name="Choi J."/>
            <person name="Cheong K."/>
            <person name="Kim K.T."/>
            <person name="Jung K."/>
            <person name="Lee G.W."/>
            <person name="Oh S.K."/>
            <person name="Bae C."/>
            <person name="Kim S.B."/>
            <person name="Lee H.Y."/>
            <person name="Kim S.Y."/>
            <person name="Kim M.S."/>
            <person name="Kang B.C."/>
            <person name="Jo Y.D."/>
            <person name="Yang H.B."/>
            <person name="Jeong H.J."/>
            <person name="Kang W.H."/>
            <person name="Kwon J.K."/>
            <person name="Shin C."/>
            <person name="Lim J.Y."/>
            <person name="Park J.H."/>
            <person name="Huh J.H."/>
            <person name="Kim J.S."/>
            <person name="Kim B.D."/>
            <person name="Cohen O."/>
            <person name="Paran I."/>
            <person name="Suh M.C."/>
            <person name="Lee S.B."/>
            <person name="Kim Y.K."/>
            <person name="Shin Y."/>
            <person name="Noh S.J."/>
            <person name="Park J."/>
            <person name="Seo Y.S."/>
            <person name="Kwon S.Y."/>
            <person name="Kim H.A."/>
            <person name="Park J.M."/>
            <person name="Kim H.J."/>
            <person name="Choi S.B."/>
            <person name="Bosland P.W."/>
            <person name="Reeves G."/>
            <person name="Jo S.H."/>
            <person name="Lee B.W."/>
            <person name="Cho H.T."/>
            <person name="Choi H.S."/>
            <person name="Lee M.S."/>
            <person name="Yu Y."/>
            <person name="Do Choi Y."/>
            <person name="Park B.S."/>
            <person name="van Deynze A."/>
            <person name="Ashrafi H."/>
            <person name="Hill T."/>
            <person name="Kim W.T."/>
            <person name="Pai H.S."/>
            <person name="Ahn H.K."/>
            <person name="Yeam I."/>
            <person name="Giovannoni J.J."/>
            <person name="Rose J.K."/>
            <person name="Sorensen I."/>
            <person name="Lee S.J."/>
            <person name="Kim R.W."/>
            <person name="Choi I.Y."/>
            <person name="Choi B.S."/>
            <person name="Lim J.S."/>
            <person name="Lee Y.H."/>
            <person name="Choi D."/>
        </authorList>
    </citation>
    <scope>NUCLEOTIDE SEQUENCE [LARGE SCALE GENOMIC DNA]</scope>
    <source>
        <strain evidence="6">cv. CM334</strain>
    </source>
</reference>